<dbReference type="InterPro" id="IPR011011">
    <property type="entry name" value="Znf_FYVE_PHD"/>
</dbReference>
<reference evidence="8 9" key="1">
    <citation type="submission" date="2025-04" db="UniProtKB">
        <authorList>
            <consortium name="RefSeq"/>
        </authorList>
    </citation>
    <scope>IDENTIFICATION</scope>
</reference>
<dbReference type="Proteomes" id="UP001165740">
    <property type="component" value="Chromosome 17"/>
</dbReference>
<dbReference type="AlphaFoldDB" id="A0A9W2Z8Z7"/>
<sequence length="686" mass="79017">MKLLWLFILIITKCTLAEHRTRSTFVNTKLKKETTVIINHHTLEQCNFKNNLTYTSITLKKITHHKWKFSIRHSRNKYLSLLILMAGDVESNPGPRSKDRCNICKKICTLKQKAIQCDTCDEWYHASCLHMNTPVYYALGNKDASWHCVPCGLPQFTSGLFDSFDVDTSNPYNILNTIPNQTHQPLARSTPVKPKSTKINTTASLNKPTKEVIPKYLKTLVINFQSIRNKTADLEILLECEKPDIIAGTETWLHPEIYNAEIFNSNYEIFRKDRADNHGGVLLAIKNTLIAEEITLPNSKNVESTFCKINTTSTSLIIGSIYRPPNSSLEYMQELCNQITTLKETNKNAVFWIMGDFNLPDINWKTLTIDKHQNLKDINELFIETLHNLSLDQIIKKPTRLNNTLDLFLTNRPGLVVDYEIIPGLSDHEIIKIHSQIKAVANTKPKRKILLWNKCNLTQLHQAALNFQQTFLLEKDINQPVDDLWNFIKNHLKSIIENHIPTKYTSNKINKCWFNNRLKKLCKQKENLYRKFKETNAERVYKKYIKIKHLTQKVSRQLQSEYINNVISKDNNKNLWSYIKSKKMETTGVAPLKDEHNIIHNDNETKANILNKYFASAFSAPGDKDILLNLNQVDNIEDIVVQENGIQKLLANTKPNKASGPDGIPARLLKELSNELAPVFKILFQA</sequence>
<dbReference type="GO" id="GO:0008270">
    <property type="term" value="F:zinc ion binding"/>
    <property type="evidence" value="ECO:0007669"/>
    <property type="project" value="UniProtKB-KW"/>
</dbReference>
<dbReference type="PANTHER" id="PTHR33395">
    <property type="entry name" value="TRANSCRIPTASE, PUTATIVE-RELATED-RELATED"/>
    <property type="match status" value="1"/>
</dbReference>
<dbReference type="OrthoDB" id="10027367at2759"/>
<dbReference type="SUPFAM" id="SSF56219">
    <property type="entry name" value="DNase I-like"/>
    <property type="match status" value="1"/>
</dbReference>
<dbReference type="InterPro" id="IPR019786">
    <property type="entry name" value="Zinc_finger_PHD-type_CS"/>
</dbReference>
<dbReference type="GO" id="GO:0007508">
    <property type="term" value="P:larval heart development"/>
    <property type="evidence" value="ECO:0007669"/>
    <property type="project" value="TreeGrafter"/>
</dbReference>
<dbReference type="InterPro" id="IPR001965">
    <property type="entry name" value="Znf_PHD"/>
</dbReference>
<dbReference type="SUPFAM" id="SSF57903">
    <property type="entry name" value="FYVE/PHD zinc finger"/>
    <property type="match status" value="1"/>
</dbReference>
<dbReference type="PANTHER" id="PTHR33395:SF22">
    <property type="entry name" value="REVERSE TRANSCRIPTASE DOMAIN-CONTAINING PROTEIN"/>
    <property type="match status" value="1"/>
</dbReference>
<proteinExistence type="predicted"/>
<dbReference type="InterPro" id="IPR005135">
    <property type="entry name" value="Endo/exonuclease/phosphatase"/>
</dbReference>
<feature type="domain" description="PHD-type" evidence="6">
    <location>
        <begin position="98"/>
        <end position="154"/>
    </location>
</feature>
<evidence type="ECO:0000259" key="6">
    <source>
        <dbReference type="PROSITE" id="PS50016"/>
    </source>
</evidence>
<dbReference type="InterPro" id="IPR013083">
    <property type="entry name" value="Znf_RING/FYVE/PHD"/>
</dbReference>
<dbReference type="Gene3D" id="3.30.40.10">
    <property type="entry name" value="Zinc/RING finger domain, C3HC4 (zinc finger)"/>
    <property type="match status" value="1"/>
</dbReference>
<dbReference type="InterPro" id="IPR036691">
    <property type="entry name" value="Endo/exonu/phosph_ase_sf"/>
</dbReference>
<evidence type="ECO:0000256" key="2">
    <source>
        <dbReference type="ARBA" id="ARBA00022771"/>
    </source>
</evidence>
<dbReference type="PROSITE" id="PS01359">
    <property type="entry name" value="ZF_PHD_1"/>
    <property type="match status" value="1"/>
</dbReference>
<dbReference type="RefSeq" id="XP_055871394.1">
    <property type="nucleotide sequence ID" value="XM_056015419.1"/>
</dbReference>
<dbReference type="PROSITE" id="PS50016">
    <property type="entry name" value="ZF_PHD_2"/>
    <property type="match status" value="1"/>
</dbReference>
<dbReference type="GO" id="GO:0031012">
    <property type="term" value="C:extracellular matrix"/>
    <property type="evidence" value="ECO:0007669"/>
    <property type="project" value="TreeGrafter"/>
</dbReference>
<dbReference type="Gene3D" id="3.60.10.10">
    <property type="entry name" value="Endonuclease/exonuclease/phosphatase"/>
    <property type="match status" value="1"/>
</dbReference>
<organism evidence="7 9">
    <name type="scientific">Biomphalaria glabrata</name>
    <name type="common">Bloodfluke planorb</name>
    <name type="synonym">Freshwater snail</name>
    <dbReference type="NCBI Taxonomy" id="6526"/>
    <lineage>
        <taxon>Eukaryota</taxon>
        <taxon>Metazoa</taxon>
        <taxon>Spiralia</taxon>
        <taxon>Lophotrochozoa</taxon>
        <taxon>Mollusca</taxon>
        <taxon>Gastropoda</taxon>
        <taxon>Heterobranchia</taxon>
        <taxon>Euthyneura</taxon>
        <taxon>Panpulmonata</taxon>
        <taxon>Hygrophila</taxon>
        <taxon>Lymnaeoidea</taxon>
        <taxon>Planorbidae</taxon>
        <taxon>Biomphalaria</taxon>
    </lineage>
</organism>
<evidence type="ECO:0000313" key="7">
    <source>
        <dbReference type="Proteomes" id="UP001165740"/>
    </source>
</evidence>
<keyword evidence="2 4" id="KW-0863">Zinc-finger</keyword>
<feature type="signal peptide" evidence="5">
    <location>
        <begin position="1"/>
        <end position="17"/>
    </location>
</feature>
<evidence type="ECO:0000313" key="8">
    <source>
        <dbReference type="RefSeq" id="XP_055871393.1"/>
    </source>
</evidence>
<dbReference type="GO" id="GO:0003824">
    <property type="term" value="F:catalytic activity"/>
    <property type="evidence" value="ECO:0007669"/>
    <property type="project" value="InterPro"/>
</dbReference>
<evidence type="ECO:0000256" key="1">
    <source>
        <dbReference type="ARBA" id="ARBA00022723"/>
    </source>
</evidence>
<accession>A0A9W2Z8Z7</accession>
<dbReference type="CDD" id="cd15489">
    <property type="entry name" value="PHD_SF"/>
    <property type="match status" value="1"/>
</dbReference>
<name>A0A9W2Z8Z7_BIOGL</name>
<dbReference type="RefSeq" id="XP_055871393.1">
    <property type="nucleotide sequence ID" value="XM_056015418.1"/>
</dbReference>
<dbReference type="Pfam" id="PF14529">
    <property type="entry name" value="Exo_endo_phos_2"/>
    <property type="match status" value="1"/>
</dbReference>
<evidence type="ECO:0000256" key="5">
    <source>
        <dbReference type="SAM" id="SignalP"/>
    </source>
</evidence>
<dbReference type="GO" id="GO:0061343">
    <property type="term" value="P:cell adhesion involved in heart morphogenesis"/>
    <property type="evidence" value="ECO:0007669"/>
    <property type="project" value="TreeGrafter"/>
</dbReference>
<keyword evidence="1" id="KW-0479">Metal-binding</keyword>
<protein>
    <submittedName>
        <fullName evidence="8 9">Uncharacterized protein LOC106067538 isoform X1</fullName>
    </submittedName>
</protein>
<evidence type="ECO:0000256" key="4">
    <source>
        <dbReference type="PROSITE-ProRule" id="PRU00146"/>
    </source>
</evidence>
<dbReference type="SMART" id="SM00249">
    <property type="entry name" value="PHD"/>
    <property type="match status" value="1"/>
</dbReference>
<keyword evidence="3" id="KW-0862">Zinc</keyword>
<dbReference type="InterPro" id="IPR019787">
    <property type="entry name" value="Znf_PHD-finger"/>
</dbReference>
<feature type="chain" id="PRO_5044702564" evidence="5">
    <location>
        <begin position="18"/>
        <end position="686"/>
    </location>
</feature>
<keyword evidence="7" id="KW-1185">Reference proteome</keyword>
<dbReference type="Pfam" id="PF00628">
    <property type="entry name" value="PHD"/>
    <property type="match status" value="1"/>
</dbReference>
<dbReference type="GeneID" id="106067538"/>
<dbReference type="OMA" id="RTKQKPW"/>
<evidence type="ECO:0000313" key="9">
    <source>
        <dbReference type="RefSeq" id="XP_055871394.1"/>
    </source>
</evidence>
<keyword evidence="5" id="KW-0732">Signal</keyword>
<evidence type="ECO:0000256" key="3">
    <source>
        <dbReference type="ARBA" id="ARBA00022833"/>
    </source>
</evidence>
<gene>
    <name evidence="8 9" type="primary">LOC106067538</name>
</gene>